<dbReference type="Proteomes" id="UP000198287">
    <property type="component" value="Unassembled WGS sequence"/>
</dbReference>
<dbReference type="GO" id="GO:0005783">
    <property type="term" value="C:endoplasmic reticulum"/>
    <property type="evidence" value="ECO:0007669"/>
    <property type="project" value="TreeGrafter"/>
</dbReference>
<dbReference type="OrthoDB" id="1902587at2759"/>
<keyword evidence="4 6" id="KW-0697">Rotamase</keyword>
<feature type="chain" id="PRO_5012195142" description="peptidylprolyl isomerase" evidence="7">
    <location>
        <begin position="20"/>
        <end position="142"/>
    </location>
</feature>
<comment type="caution">
    <text evidence="9">The sequence shown here is derived from an EMBL/GenBank/DDBJ whole genome shotgun (WGS) entry which is preliminary data.</text>
</comment>
<comment type="catalytic activity">
    <reaction evidence="1 6">
        <text>[protein]-peptidylproline (omega=180) = [protein]-peptidylproline (omega=0)</text>
        <dbReference type="Rhea" id="RHEA:16237"/>
        <dbReference type="Rhea" id="RHEA-COMP:10747"/>
        <dbReference type="Rhea" id="RHEA-COMP:10748"/>
        <dbReference type="ChEBI" id="CHEBI:83833"/>
        <dbReference type="ChEBI" id="CHEBI:83834"/>
        <dbReference type="EC" id="5.2.1.8"/>
    </reaction>
</comment>
<dbReference type="Gene3D" id="3.10.50.40">
    <property type="match status" value="1"/>
</dbReference>
<dbReference type="PROSITE" id="PS50059">
    <property type="entry name" value="FKBP_PPIASE"/>
    <property type="match status" value="1"/>
</dbReference>
<dbReference type="AlphaFoldDB" id="A0A226F2L6"/>
<evidence type="ECO:0000259" key="8">
    <source>
        <dbReference type="PROSITE" id="PS50059"/>
    </source>
</evidence>
<gene>
    <name evidence="9" type="ORF">Fcan01_01686</name>
</gene>
<dbReference type="GO" id="GO:0003755">
    <property type="term" value="F:peptidyl-prolyl cis-trans isomerase activity"/>
    <property type="evidence" value="ECO:0007669"/>
    <property type="project" value="UniProtKB-KW"/>
</dbReference>
<evidence type="ECO:0000256" key="2">
    <source>
        <dbReference type="ARBA" id="ARBA00013194"/>
    </source>
</evidence>
<accession>A0A226F2L6</accession>
<organism evidence="9 10">
    <name type="scientific">Folsomia candida</name>
    <name type="common">Springtail</name>
    <dbReference type="NCBI Taxonomy" id="158441"/>
    <lineage>
        <taxon>Eukaryota</taxon>
        <taxon>Metazoa</taxon>
        <taxon>Ecdysozoa</taxon>
        <taxon>Arthropoda</taxon>
        <taxon>Hexapoda</taxon>
        <taxon>Collembola</taxon>
        <taxon>Entomobryomorpha</taxon>
        <taxon>Isotomoidea</taxon>
        <taxon>Isotomidae</taxon>
        <taxon>Proisotominae</taxon>
        <taxon>Folsomia</taxon>
    </lineage>
</organism>
<dbReference type="PANTHER" id="PTHR46046">
    <property type="entry name" value="PEPTIDYLPROLYL ISOMERASE"/>
    <property type="match status" value="1"/>
</dbReference>
<evidence type="ECO:0000313" key="9">
    <source>
        <dbReference type="EMBL" id="OXA63677.1"/>
    </source>
</evidence>
<dbReference type="FunFam" id="3.10.50.40:FF:000006">
    <property type="entry name" value="Peptidyl-prolyl cis-trans isomerase"/>
    <property type="match status" value="1"/>
</dbReference>
<dbReference type="STRING" id="158441.A0A226F2L6"/>
<keyword evidence="3" id="KW-0677">Repeat</keyword>
<dbReference type="InterPro" id="IPR051989">
    <property type="entry name" value="FKBP-like_isomerase"/>
</dbReference>
<keyword evidence="10" id="KW-1185">Reference proteome</keyword>
<dbReference type="EMBL" id="LNIX01000001">
    <property type="protein sequence ID" value="OXA63677.1"/>
    <property type="molecule type" value="Genomic_DNA"/>
</dbReference>
<evidence type="ECO:0000256" key="4">
    <source>
        <dbReference type="ARBA" id="ARBA00023110"/>
    </source>
</evidence>
<feature type="signal peptide" evidence="7">
    <location>
        <begin position="1"/>
        <end position="19"/>
    </location>
</feature>
<protein>
    <recommendedName>
        <fullName evidence="2 6">peptidylprolyl isomerase</fullName>
        <ecNumber evidence="2 6">5.2.1.8</ecNumber>
    </recommendedName>
</protein>
<feature type="domain" description="PPIase FKBP-type" evidence="8">
    <location>
        <begin position="46"/>
        <end position="133"/>
    </location>
</feature>
<evidence type="ECO:0000313" key="10">
    <source>
        <dbReference type="Proteomes" id="UP000198287"/>
    </source>
</evidence>
<keyword evidence="7" id="KW-0732">Signal</keyword>
<keyword evidence="5 6" id="KW-0413">Isomerase</keyword>
<dbReference type="EC" id="5.2.1.8" evidence="2 6"/>
<evidence type="ECO:0000256" key="1">
    <source>
        <dbReference type="ARBA" id="ARBA00000971"/>
    </source>
</evidence>
<dbReference type="InterPro" id="IPR001179">
    <property type="entry name" value="PPIase_FKBP_dom"/>
</dbReference>
<evidence type="ECO:0000256" key="6">
    <source>
        <dbReference type="PROSITE-ProRule" id="PRU00277"/>
    </source>
</evidence>
<dbReference type="Pfam" id="PF00254">
    <property type="entry name" value="FKBP_C"/>
    <property type="match status" value="1"/>
</dbReference>
<name>A0A226F2L6_FOLCA</name>
<proteinExistence type="predicted"/>
<dbReference type="SUPFAM" id="SSF54534">
    <property type="entry name" value="FKBP-like"/>
    <property type="match status" value="1"/>
</dbReference>
<sequence>MRLLFLVVVGFYGVFVVEAGRKWVDQGVEIEVLYEPSNCTYRSQMKDMLTTDYIGKFPDGKKFDSTYDRKEAMTYIMGQGDVIKGCEIGTMKMCKGEKRYLVIPPNLAYGSTQYGQIPPNSTLTFEIVLTDLQEDPFRAFDP</sequence>
<evidence type="ECO:0000256" key="5">
    <source>
        <dbReference type="ARBA" id="ARBA00023235"/>
    </source>
</evidence>
<dbReference type="InterPro" id="IPR046357">
    <property type="entry name" value="PPIase_dom_sf"/>
</dbReference>
<dbReference type="PANTHER" id="PTHR46046:SF5">
    <property type="entry name" value="PEPTIDYLPROLYL ISOMERASE"/>
    <property type="match status" value="1"/>
</dbReference>
<reference evidence="9 10" key="1">
    <citation type="submission" date="2015-12" db="EMBL/GenBank/DDBJ databases">
        <title>The genome of Folsomia candida.</title>
        <authorList>
            <person name="Faddeeva A."/>
            <person name="Derks M.F."/>
            <person name="Anvar Y."/>
            <person name="Smit S."/>
            <person name="Van Straalen N."/>
            <person name="Roelofs D."/>
        </authorList>
    </citation>
    <scope>NUCLEOTIDE SEQUENCE [LARGE SCALE GENOMIC DNA]</scope>
    <source>
        <strain evidence="9 10">VU population</strain>
        <tissue evidence="9">Whole body</tissue>
    </source>
</reference>
<evidence type="ECO:0000256" key="7">
    <source>
        <dbReference type="SAM" id="SignalP"/>
    </source>
</evidence>
<evidence type="ECO:0000256" key="3">
    <source>
        <dbReference type="ARBA" id="ARBA00022737"/>
    </source>
</evidence>